<evidence type="ECO:0000313" key="3">
    <source>
        <dbReference type="Proteomes" id="UP001364211"/>
    </source>
</evidence>
<dbReference type="Proteomes" id="UP001364211">
    <property type="component" value="Unassembled WGS sequence"/>
</dbReference>
<accession>A0ABU8TA16</accession>
<protein>
    <submittedName>
        <fullName evidence="2">Uncharacterized protein</fullName>
    </submittedName>
</protein>
<gene>
    <name evidence="2" type="ORF">WJX68_17865</name>
</gene>
<evidence type="ECO:0000256" key="1">
    <source>
        <dbReference type="SAM" id="MobiDB-lite"/>
    </source>
</evidence>
<comment type="caution">
    <text evidence="2">The sequence shown here is derived from an EMBL/GenBank/DDBJ whole genome shotgun (WGS) entry which is preliminary data.</text>
</comment>
<feature type="region of interest" description="Disordered" evidence="1">
    <location>
        <begin position="105"/>
        <end position="135"/>
    </location>
</feature>
<dbReference type="EMBL" id="JBBJUP010000014">
    <property type="protein sequence ID" value="MEJ8280813.1"/>
    <property type="molecule type" value="Genomic_DNA"/>
</dbReference>
<evidence type="ECO:0000313" key="2">
    <source>
        <dbReference type="EMBL" id="MEJ8280813.1"/>
    </source>
</evidence>
<keyword evidence="3" id="KW-1185">Reference proteome</keyword>
<sequence>MPGRHRARRPARRRSLRETVLLAAPVVAAVAAAATVVGVVATAGLSADRVPAAAGGTAPVAGAVLAVPPPAARTVPLPATGPSTAAARAVGAALLAARICDLDGPPRFDDPADPDRITNRECGRTDAQGRTRSADPWIDAQLGY</sequence>
<dbReference type="RefSeq" id="WP_340292369.1">
    <property type="nucleotide sequence ID" value="NZ_JBBJUP010000014.1"/>
</dbReference>
<name>A0ABU8TA16_9PSEU</name>
<organism evidence="2 3">
    <name type="scientific">Pseudonocardia spirodelae</name>
    <dbReference type="NCBI Taxonomy" id="3133431"/>
    <lineage>
        <taxon>Bacteria</taxon>
        <taxon>Bacillati</taxon>
        <taxon>Actinomycetota</taxon>
        <taxon>Actinomycetes</taxon>
        <taxon>Pseudonocardiales</taxon>
        <taxon>Pseudonocardiaceae</taxon>
        <taxon>Pseudonocardia</taxon>
    </lineage>
</organism>
<reference evidence="2 3" key="1">
    <citation type="submission" date="2024-03" db="EMBL/GenBank/DDBJ databases">
        <title>Draft genome sequence of Pseudonocardia sp. DW16-2.</title>
        <authorList>
            <person name="Duangmal K."/>
        </authorList>
    </citation>
    <scope>NUCLEOTIDE SEQUENCE [LARGE SCALE GENOMIC DNA]</scope>
    <source>
        <strain evidence="2 3">DW16-2</strain>
    </source>
</reference>
<feature type="compositionally biased region" description="Basic and acidic residues" evidence="1">
    <location>
        <begin position="105"/>
        <end position="133"/>
    </location>
</feature>
<proteinExistence type="predicted"/>